<dbReference type="OrthoDB" id="10260741at2759"/>
<dbReference type="Pfam" id="PF03645">
    <property type="entry name" value="Tctex-1"/>
    <property type="match status" value="1"/>
</dbReference>
<feature type="region of interest" description="Disordered" evidence="2">
    <location>
        <begin position="22"/>
        <end position="48"/>
    </location>
</feature>
<reference evidence="3 4" key="1">
    <citation type="submission" date="2020-08" db="EMBL/GenBank/DDBJ databases">
        <title>Aphidius gifuensis genome sequencing and assembly.</title>
        <authorList>
            <person name="Du Z."/>
        </authorList>
    </citation>
    <scope>NUCLEOTIDE SEQUENCE [LARGE SCALE GENOMIC DNA]</scope>
    <source>
        <strain evidence="3">YNYX2018</strain>
        <tissue evidence="3">Adults</tissue>
    </source>
</reference>
<name>A0A834XUK5_APHGI</name>
<accession>A0A834XUK5</accession>
<proteinExistence type="inferred from homology"/>
<dbReference type="InterPro" id="IPR038586">
    <property type="entry name" value="Tctex-1-like_sf"/>
</dbReference>
<gene>
    <name evidence="3" type="ORF">HCN44_010698</name>
</gene>
<dbReference type="CDD" id="cd21459">
    <property type="entry name" value="DLC-like_TCTEX1D2"/>
    <property type="match status" value="1"/>
</dbReference>
<dbReference type="GO" id="GO:0005868">
    <property type="term" value="C:cytoplasmic dynein complex"/>
    <property type="evidence" value="ECO:0007669"/>
    <property type="project" value="TreeGrafter"/>
</dbReference>
<evidence type="ECO:0000313" key="3">
    <source>
        <dbReference type="EMBL" id="KAF7991897.1"/>
    </source>
</evidence>
<protein>
    <recommendedName>
        <fullName evidence="5">Tctex1 domain-containing protein</fullName>
    </recommendedName>
</protein>
<dbReference type="AlphaFoldDB" id="A0A834XUK5"/>
<evidence type="ECO:0000256" key="1">
    <source>
        <dbReference type="ARBA" id="ARBA00005361"/>
    </source>
</evidence>
<dbReference type="GO" id="GO:0007018">
    <property type="term" value="P:microtubule-based movement"/>
    <property type="evidence" value="ECO:0007669"/>
    <property type="project" value="TreeGrafter"/>
</dbReference>
<dbReference type="EMBL" id="JACMRX010000004">
    <property type="protein sequence ID" value="KAF7991897.1"/>
    <property type="molecule type" value="Genomic_DNA"/>
</dbReference>
<sequence>MSITKESKTNLLIRDKMNETISPETIDNVDDSDQADQQSSPETGYQMRPQLSEKFKPQVVKELIHNVLFDQLSTKKYNIEEVNIWIKMIADTIRNKVKELNYKQYKFIVNVVIGEQRGAGVKMGNRCLWDAEADSYAHGNYSNETMFCVACVYAVFFY</sequence>
<comment type="similarity">
    <text evidence="1">Belongs to the dynein light chain Tctex-type family.</text>
</comment>
<dbReference type="PANTHER" id="PTHR21255:SF7">
    <property type="entry name" value="DYNEIN LIGHT CHAIN TCTEX-TYPE PROTEIN 2B"/>
    <property type="match status" value="1"/>
</dbReference>
<evidence type="ECO:0000256" key="2">
    <source>
        <dbReference type="SAM" id="MobiDB-lite"/>
    </source>
</evidence>
<evidence type="ECO:0008006" key="5">
    <source>
        <dbReference type="Google" id="ProtNLM"/>
    </source>
</evidence>
<dbReference type="FunFam" id="3.30.1140.40:FF:000003">
    <property type="entry name" value="tctex1 domain-containing protein 2"/>
    <property type="match status" value="1"/>
</dbReference>
<dbReference type="Proteomes" id="UP000639338">
    <property type="component" value="Unassembled WGS sequence"/>
</dbReference>
<dbReference type="GO" id="GO:0005737">
    <property type="term" value="C:cytoplasm"/>
    <property type="evidence" value="ECO:0007669"/>
    <property type="project" value="TreeGrafter"/>
</dbReference>
<organism evidence="3 4">
    <name type="scientific">Aphidius gifuensis</name>
    <name type="common">Parasitoid wasp</name>
    <dbReference type="NCBI Taxonomy" id="684658"/>
    <lineage>
        <taxon>Eukaryota</taxon>
        <taxon>Metazoa</taxon>
        <taxon>Ecdysozoa</taxon>
        <taxon>Arthropoda</taxon>
        <taxon>Hexapoda</taxon>
        <taxon>Insecta</taxon>
        <taxon>Pterygota</taxon>
        <taxon>Neoptera</taxon>
        <taxon>Endopterygota</taxon>
        <taxon>Hymenoptera</taxon>
        <taxon>Apocrita</taxon>
        <taxon>Ichneumonoidea</taxon>
        <taxon>Braconidae</taxon>
        <taxon>Aphidiinae</taxon>
        <taxon>Aphidius</taxon>
    </lineage>
</organism>
<comment type="caution">
    <text evidence="3">The sequence shown here is derived from an EMBL/GenBank/DDBJ whole genome shotgun (WGS) entry which is preliminary data.</text>
</comment>
<evidence type="ECO:0000313" key="4">
    <source>
        <dbReference type="Proteomes" id="UP000639338"/>
    </source>
</evidence>
<dbReference type="InterPro" id="IPR005334">
    <property type="entry name" value="Tctex-1-like"/>
</dbReference>
<dbReference type="PANTHER" id="PTHR21255">
    <property type="entry name" value="T-COMPLEX-ASSOCIATED-TESTIS-EXPRESSED 1/ DYNEIN LIGHT CHAIN"/>
    <property type="match status" value="1"/>
</dbReference>
<dbReference type="Gene3D" id="3.30.1140.40">
    <property type="entry name" value="Tctex-1"/>
    <property type="match status" value="1"/>
</dbReference>
<dbReference type="GO" id="GO:0045505">
    <property type="term" value="F:dynein intermediate chain binding"/>
    <property type="evidence" value="ECO:0007669"/>
    <property type="project" value="TreeGrafter"/>
</dbReference>
<keyword evidence="4" id="KW-1185">Reference proteome</keyword>